<dbReference type="InterPro" id="IPR022385">
    <property type="entry name" value="Rhs_assc_core"/>
</dbReference>
<feature type="compositionally biased region" description="Polar residues" evidence="2">
    <location>
        <begin position="102"/>
        <end position="113"/>
    </location>
</feature>
<dbReference type="SMART" id="SM00306">
    <property type="entry name" value="HintN"/>
    <property type="match status" value="1"/>
</dbReference>
<comment type="caution">
    <text evidence="4">The sequence shown here is derived from an EMBL/GenBank/DDBJ whole genome shotgun (WGS) entry which is preliminary data.</text>
</comment>
<evidence type="ECO:0000313" key="4">
    <source>
        <dbReference type="EMBL" id="GAA2634889.1"/>
    </source>
</evidence>
<dbReference type="InterPro" id="IPR003587">
    <property type="entry name" value="Hint_dom_N"/>
</dbReference>
<accession>A0ABP6D623</accession>
<dbReference type="Gene3D" id="2.170.16.10">
    <property type="entry name" value="Hedgehog/Intein (Hint) domain"/>
    <property type="match status" value="1"/>
</dbReference>
<sequence>MVLAVGLASAPPAQAEPVNSSRPKVKDHERTVDGRNLKVRPRTSDPSATSHPTARATWPKPGKAQAALPAATGRAPASLVRAGDLPIWVGPPSGQPKAAQPKTGTSNNATPSPGMTGEAKVEVLDRKTAQRAGIAGMAFAVTPADSAKAGRVAVRLDYSAFAQAFGGSYGSRLRLVQLPACALTTPTKPQCRTNTPIPTANDGEKQTLTADVDTTPPAAAGGQSSEATPTVLAAAAAPEGSQGDFKATTLEASATWKVSGNTGDFTWNYPMRVPPVPGGLAPKVELGYSAQSVDGRTGNTNNQPSWAGEGFDLSPGFIERRYKSCEDDGAKNAEGKIPGDQCWGYDNATVTWNGKGGELIKAANGTWRLKNDDGTRFKKIVSRPEGDGQSINGDNDGEYWEVTTTDGTRYYFGRNQLPGYGSGGPQTNSAWTVPVFGDDAGGPGTDDDEPCHKSSGFADSWCQQAWRWNLDMVVDPNDNALFYVYEKEINHYGRNLKPADATPYTRGGYLKSIDYGVRGTNVFASAAPAVVEFATAERCIPSADFDCAPAKISTNPEKWPDVPWNMNCAAGTECTGDHGSTSPTFWSRKRLTKVTTRINRGAGWGYRNVDSWALDHAWGAETDERDLLAKDIEHKGLAGPTTADDIALPKVSFKHVPRANRVDQANDGIAPYTRYRVSTIYDESGGELNINYTGQECSRSAPPTPQTNGKRCFPSIWHLPGQTTPYPDWFNKYVVTSVVQKDRTGHAPDMATTYEYIGDAAWHFDDDDGLTREKFKTWSQWRGYGHVRVKTGSLSSPSTQTDTYYLRGMHGDRATPTGGTKTVKVSDGENAEPHTDYEGLDGFELKTVSYTASGGPVHNKTVNVPWRHQTATRTRSWGTVTANNVQVDNSRTWTAMDGGTWRQTKITSDYETEFEKIGRVTQVSDLGDVTADTDDKCTRTEYADNVEKWMVAYKSRVETVSVACAADPDRSKHIIGDVRTFYDNGGHGSAPTKGDITRTEKIAEYDGGGARYVTDKVTGYDTFGRPISVTDALGRTTSTRHTQTNGLTTKTVVTTPPATPGNAATALTTTQELDPAFGQPTGKIDANGQRSDIVYDALGRARKAWLPNWPKKDNATPSLEFGYRLTDGQIVAVTSKTLTNTGGQRTSIELFDGWLRTRQTQVPGPEGRLIADTFYDTRGKVAKKYDLYSATGAPELTLFGVDSPGNVETQTHYSYDGLGRQTLERLLIGNGSTQEKWRTTTSYGGNWKATDPPDGGISTAEITDARGQVIERRQYVGQGPSGSYDATTYTYDPGGRPATITDASGNRWTTTYDLRGRKARTTDPDKGTTTLTYDDVDRLTSTTDARDKTIVHVYDGLDRKTETREGSVTGPRLASWTYDTATRGKGLPASSTRHSAAGDYTSQVSGYDVLGRAETTLVTIPTSEGALAGSYAFSQTYNLDGTPKTQGLPAAGGLPAETLTRTYDNHLRPTRLTSDLSVYVGATDYTPTGKQKLVELGAGGKRAWNTQTWEYGTQRLATSRTHRESITGDDRNATYTYDDAGNIKSISDVSTIGTDNQCFAYDYLRRLTEAWTEADNTCSATPTAPAVGGPVPYWQSFAYDKASNRTKEIQHGTGGQGDTTRTYAYAGPGKGSRLNAVTQTGAAGNRTDTFAYDNVGNTTNRTLGTTSQTLDWDAEGKLTKVTEGGKTTSFIYDAAGNRLIRKDSTGATLYLPDTEVRVTTGNAAAAGTRYYTHNNQTVAMRDSTGLRHLTGDHQGTSQIAVNATDQKTITRRFLPFGRERGALEEDTWPGERGFVGGTKDPTGLTHLGAREYDPETGRFISVDPLFNLDHPQSWNGYSYANNTPVTQSDPEGLDGPLRGNRDCYYSGTGCEKPKPNGGWDGDELEYPETFPERPENQARQDQYRRRIEQLRETPIDPGTSAGAVTLRMRIQAELAYCAEFPGDAQICGNRDASVHESLDAMGLAGLDAADAANAILYLSEGKWKDALLSGLAVIPFLGGLATAKRASKGARTCSSFVPGTAVLMANGEPKAIEEVEVGDKVLATDPETGKTETKTVLATITSKGKKNLVQISIDTHNQKFWTGTTNQEQTSGANFKIQKSSPKTGLVIATDTHPFWVASGIDKWIKAIDLKPGMWLRTSAGTYVQVTATKSRTTHEQRVHNLTIADHHTYYVHAGDTPVLVHNSNGCFSTHNERAGDLADRYTEGQSTRDPSSQWYHEMLSNEELLASINQAAAGDGILVSRGGQILGGHHRWDELQKRIRDGRIDPDEPIRIEVYGGD</sequence>
<evidence type="ECO:0000313" key="5">
    <source>
        <dbReference type="Proteomes" id="UP001501509"/>
    </source>
</evidence>
<dbReference type="InterPro" id="IPR006530">
    <property type="entry name" value="YD"/>
</dbReference>
<dbReference type="PANTHER" id="PTHR32305">
    <property type="match status" value="1"/>
</dbReference>
<dbReference type="Proteomes" id="UP001501509">
    <property type="component" value="Unassembled WGS sequence"/>
</dbReference>
<feature type="domain" description="Hint" evidence="3">
    <location>
        <begin position="2013"/>
        <end position="2140"/>
    </location>
</feature>
<dbReference type="PANTHER" id="PTHR32305:SF17">
    <property type="entry name" value="TRNA NUCLEASE WAPA"/>
    <property type="match status" value="1"/>
</dbReference>
<organism evidence="4 5">
    <name type="scientific">Actinomadura fulvescens</name>
    <dbReference type="NCBI Taxonomy" id="46160"/>
    <lineage>
        <taxon>Bacteria</taxon>
        <taxon>Bacillati</taxon>
        <taxon>Actinomycetota</taxon>
        <taxon>Actinomycetes</taxon>
        <taxon>Streptosporangiales</taxon>
        <taxon>Thermomonosporaceae</taxon>
        <taxon>Actinomadura</taxon>
    </lineage>
</organism>
<gene>
    <name evidence="4" type="ORF">GCM10010411_87190</name>
</gene>
<dbReference type="Pfam" id="PF05593">
    <property type="entry name" value="RHS_repeat"/>
    <property type="match status" value="1"/>
</dbReference>
<feature type="region of interest" description="Disordered" evidence="2">
    <location>
        <begin position="1"/>
        <end position="116"/>
    </location>
</feature>
<protein>
    <submittedName>
        <fullName evidence="4">RHS repeat-associated core domain-containing protein</fullName>
    </submittedName>
</protein>
<dbReference type="InterPro" id="IPR036844">
    <property type="entry name" value="Hint_dom_sf"/>
</dbReference>
<evidence type="ECO:0000256" key="2">
    <source>
        <dbReference type="SAM" id="MobiDB-lite"/>
    </source>
</evidence>
<dbReference type="Gene3D" id="2.180.10.10">
    <property type="entry name" value="RHS repeat-associated core"/>
    <property type="match status" value="2"/>
</dbReference>
<feature type="compositionally biased region" description="Basic and acidic residues" evidence="2">
    <location>
        <begin position="24"/>
        <end position="36"/>
    </location>
</feature>
<feature type="compositionally biased region" description="Low complexity" evidence="2">
    <location>
        <begin position="64"/>
        <end position="77"/>
    </location>
</feature>
<dbReference type="NCBIfam" id="TIGR01643">
    <property type="entry name" value="YD_repeat_2x"/>
    <property type="match status" value="2"/>
</dbReference>
<keyword evidence="5" id="KW-1185">Reference proteome</keyword>
<dbReference type="NCBIfam" id="TIGR03696">
    <property type="entry name" value="Rhs_assc_core"/>
    <property type="match status" value="1"/>
</dbReference>
<feature type="region of interest" description="Disordered" evidence="2">
    <location>
        <begin position="809"/>
        <end position="838"/>
    </location>
</feature>
<dbReference type="CDD" id="cd00081">
    <property type="entry name" value="Hint"/>
    <property type="match status" value="1"/>
</dbReference>
<dbReference type="Pfam" id="PF25023">
    <property type="entry name" value="TEN_YD-shell"/>
    <property type="match status" value="1"/>
</dbReference>
<evidence type="ECO:0000259" key="3">
    <source>
        <dbReference type="SMART" id="SM00306"/>
    </source>
</evidence>
<dbReference type="EMBL" id="BAAATD010000019">
    <property type="protein sequence ID" value="GAA2634889.1"/>
    <property type="molecule type" value="Genomic_DNA"/>
</dbReference>
<reference evidence="5" key="1">
    <citation type="journal article" date="2019" name="Int. J. Syst. Evol. Microbiol.">
        <title>The Global Catalogue of Microorganisms (GCM) 10K type strain sequencing project: providing services to taxonomists for standard genome sequencing and annotation.</title>
        <authorList>
            <consortium name="The Broad Institute Genomics Platform"/>
            <consortium name="The Broad Institute Genome Sequencing Center for Infectious Disease"/>
            <person name="Wu L."/>
            <person name="Ma J."/>
        </authorList>
    </citation>
    <scope>NUCLEOTIDE SEQUENCE [LARGE SCALE GENOMIC DNA]</scope>
    <source>
        <strain evidence="5">JCM 6833</strain>
    </source>
</reference>
<keyword evidence="1" id="KW-0677">Repeat</keyword>
<dbReference type="InterPro" id="IPR056823">
    <property type="entry name" value="TEN-like_YD-shell"/>
</dbReference>
<dbReference type="SUPFAM" id="SSF51294">
    <property type="entry name" value="Hedgehog/intein (Hint) domain"/>
    <property type="match status" value="1"/>
</dbReference>
<dbReference type="InterPro" id="IPR050708">
    <property type="entry name" value="T6SS_VgrG/RHS"/>
</dbReference>
<evidence type="ECO:0000256" key="1">
    <source>
        <dbReference type="ARBA" id="ARBA00022737"/>
    </source>
</evidence>
<feature type="compositionally biased region" description="Basic and acidic residues" evidence="2">
    <location>
        <begin position="824"/>
        <end position="837"/>
    </location>
</feature>
<dbReference type="InterPro" id="IPR031325">
    <property type="entry name" value="RHS_repeat"/>
</dbReference>
<proteinExistence type="predicted"/>
<dbReference type="Pfam" id="PF07591">
    <property type="entry name" value="PT-HINT"/>
    <property type="match status" value="1"/>
</dbReference>
<name>A0ABP6D623_9ACTN</name>